<reference evidence="2 3" key="1">
    <citation type="journal article" date="2015" name="Nature">
        <title>rRNA introns, odd ribosomes, and small enigmatic genomes across a large radiation of phyla.</title>
        <authorList>
            <person name="Brown C.T."/>
            <person name="Hug L.A."/>
            <person name="Thomas B.C."/>
            <person name="Sharon I."/>
            <person name="Castelle C.J."/>
            <person name="Singh A."/>
            <person name="Wilkins M.J."/>
            <person name="Williams K.H."/>
            <person name="Banfield J.F."/>
        </authorList>
    </citation>
    <scope>NUCLEOTIDE SEQUENCE [LARGE SCALE GENOMIC DNA]</scope>
</reference>
<dbReference type="EMBL" id="LCQD01000008">
    <property type="protein sequence ID" value="KKW12878.1"/>
    <property type="molecule type" value="Genomic_DNA"/>
</dbReference>
<evidence type="ECO:0000313" key="3">
    <source>
        <dbReference type="Proteomes" id="UP000034588"/>
    </source>
</evidence>
<dbReference type="AlphaFoldDB" id="A0A0G1W2E1"/>
<evidence type="ECO:0000256" key="1">
    <source>
        <dbReference type="SAM" id="MobiDB-lite"/>
    </source>
</evidence>
<proteinExistence type="predicted"/>
<feature type="compositionally biased region" description="Basic and acidic residues" evidence="1">
    <location>
        <begin position="45"/>
        <end position="59"/>
    </location>
</feature>
<name>A0A0G1W2E1_9BACT</name>
<feature type="region of interest" description="Disordered" evidence="1">
    <location>
        <begin position="45"/>
        <end position="66"/>
    </location>
</feature>
<dbReference type="Proteomes" id="UP000034588">
    <property type="component" value="Unassembled WGS sequence"/>
</dbReference>
<evidence type="ECO:0000313" key="2">
    <source>
        <dbReference type="EMBL" id="KKW12878.1"/>
    </source>
</evidence>
<protein>
    <submittedName>
        <fullName evidence="2">Uncharacterized protein</fullName>
    </submittedName>
</protein>
<sequence length="66" mass="7364">MGIFLDARIYGGILEALNMLDEALILAGREPLAKIYDPDWIFLGDDSKNSSRIEQHEPGKGGIYQQ</sequence>
<comment type="caution">
    <text evidence="2">The sequence shown here is derived from an EMBL/GenBank/DDBJ whole genome shotgun (WGS) entry which is preliminary data.</text>
</comment>
<organism evidence="2 3">
    <name type="scientific">Candidatus Gottesmanbacteria bacterium GW2011_GWB1_49_7</name>
    <dbReference type="NCBI Taxonomy" id="1618448"/>
    <lineage>
        <taxon>Bacteria</taxon>
        <taxon>Candidatus Gottesmaniibacteriota</taxon>
    </lineage>
</organism>
<accession>A0A0G1W2E1</accession>
<gene>
    <name evidence="2" type="ORF">UY48_C0008G0053</name>
</gene>